<dbReference type="EC" id="1.-.-.-" evidence="2"/>
<sequence>MKIGLMAGATEATGTGINDIIEFSKQAEARGFDSIWLANIFGIDAVMACALAGAATERIELGTAVTPSYPRHPLAMAQQALTANAACSGRFAMGIGLSHKLVIEDMMGLSYARPASHMNEYLQVLSPLLRGEPVSFSGDEYRVNAALDVPDGAPCPLLVAALGPRMLKLAGEYADGTITWVTGARTLENHIIPTISEAAAGAGRAAPRIVCGLPVAVTEQPAEAKAMVAESLKMYGMLPSYRAMLDREGVEGPADVALIGSANEVADRLAALREIGVTDFNAAITPTDPDVFDNTMAVLEAAISN</sequence>
<comment type="caution">
    <text evidence="2">The sequence shown here is derived from an EMBL/GenBank/DDBJ whole genome shotgun (WGS) entry which is preliminary data.</text>
</comment>
<dbReference type="InterPro" id="IPR036661">
    <property type="entry name" value="Luciferase-like_sf"/>
</dbReference>
<accession>A0ABT3TJ99</accession>
<dbReference type="InterPro" id="IPR019910">
    <property type="entry name" value="Lucif-like_OxRdtase_MSMEG_4879"/>
</dbReference>
<dbReference type="GO" id="GO:0016491">
    <property type="term" value="F:oxidoreductase activity"/>
    <property type="evidence" value="ECO:0007669"/>
    <property type="project" value="UniProtKB-KW"/>
</dbReference>
<keyword evidence="3" id="KW-1185">Reference proteome</keyword>
<dbReference type="RefSeq" id="WP_279246412.1">
    <property type="nucleotide sequence ID" value="NZ_SHNN01000003.1"/>
</dbReference>
<dbReference type="Pfam" id="PF00296">
    <property type="entry name" value="Bac_luciferase"/>
    <property type="match status" value="1"/>
</dbReference>
<dbReference type="Proteomes" id="UP001143362">
    <property type="component" value="Unassembled WGS sequence"/>
</dbReference>
<dbReference type="PANTHER" id="PTHR43244">
    <property type="match status" value="1"/>
</dbReference>
<dbReference type="EMBL" id="SHNN01000003">
    <property type="protein sequence ID" value="MCX2982387.1"/>
    <property type="molecule type" value="Genomic_DNA"/>
</dbReference>
<reference evidence="2" key="1">
    <citation type="submission" date="2019-02" db="EMBL/GenBank/DDBJ databases">
        <authorList>
            <person name="Li S.-H."/>
        </authorList>
    </citation>
    <scope>NUCLEOTIDE SEQUENCE</scope>
    <source>
        <strain evidence="2">IMCC14734</strain>
    </source>
</reference>
<protein>
    <submittedName>
        <fullName evidence="2">TIGR03564 family F420-dependent LLM class oxidoreductase</fullName>
        <ecNumber evidence="2">1.-.-.-</ecNumber>
    </submittedName>
</protein>
<proteinExistence type="predicted"/>
<dbReference type="SUPFAM" id="SSF51679">
    <property type="entry name" value="Bacterial luciferase-like"/>
    <property type="match status" value="1"/>
</dbReference>
<name>A0ABT3TJ99_9GAMM</name>
<evidence type="ECO:0000313" key="3">
    <source>
        <dbReference type="Proteomes" id="UP001143362"/>
    </source>
</evidence>
<dbReference type="CDD" id="cd01097">
    <property type="entry name" value="Tetrahydromethanopterin_reductase"/>
    <property type="match status" value="1"/>
</dbReference>
<dbReference type="InterPro" id="IPR011251">
    <property type="entry name" value="Luciferase-like_dom"/>
</dbReference>
<keyword evidence="2" id="KW-0560">Oxidoreductase</keyword>
<gene>
    <name evidence="2" type="ORF">EYC98_16100</name>
</gene>
<evidence type="ECO:0000313" key="2">
    <source>
        <dbReference type="EMBL" id="MCX2982387.1"/>
    </source>
</evidence>
<dbReference type="NCBIfam" id="TIGR03564">
    <property type="entry name" value="F420_MSMEG_4879"/>
    <property type="match status" value="1"/>
</dbReference>
<organism evidence="2 3">
    <name type="scientific">Candidatus Litorirhabdus singularis</name>
    <dbReference type="NCBI Taxonomy" id="2518993"/>
    <lineage>
        <taxon>Bacteria</taxon>
        <taxon>Pseudomonadati</taxon>
        <taxon>Pseudomonadota</taxon>
        <taxon>Gammaproteobacteria</taxon>
        <taxon>Cellvibrionales</taxon>
        <taxon>Halieaceae</taxon>
        <taxon>Candidatus Litorirhabdus</taxon>
    </lineage>
</organism>
<dbReference type="InterPro" id="IPR050564">
    <property type="entry name" value="F420-G6PD/mer"/>
</dbReference>
<dbReference type="Gene3D" id="3.20.20.30">
    <property type="entry name" value="Luciferase-like domain"/>
    <property type="match status" value="1"/>
</dbReference>
<feature type="domain" description="Luciferase-like" evidence="1">
    <location>
        <begin position="11"/>
        <end position="278"/>
    </location>
</feature>
<evidence type="ECO:0000259" key="1">
    <source>
        <dbReference type="Pfam" id="PF00296"/>
    </source>
</evidence>
<dbReference type="PANTHER" id="PTHR43244:SF2">
    <property type="entry name" value="CONSERVED HYPOTHETICAL ALANINE AND PROLINE-RICH PROTEIN"/>
    <property type="match status" value="1"/>
</dbReference>